<feature type="domain" description="Tyrosine specific protein phosphatases" evidence="3">
    <location>
        <begin position="174"/>
        <end position="243"/>
    </location>
</feature>
<feature type="chain" id="PRO_5035273481" evidence="2">
    <location>
        <begin position="21"/>
        <end position="301"/>
    </location>
</feature>
<protein>
    <submittedName>
        <fullName evidence="4">Tyrosine-protein phosphatase</fullName>
    </submittedName>
</protein>
<dbReference type="AlphaFoldDB" id="A0A8J7LKD6"/>
<evidence type="ECO:0000256" key="2">
    <source>
        <dbReference type="SAM" id="SignalP"/>
    </source>
</evidence>
<comment type="caution">
    <text evidence="4">The sequence shown here is derived from an EMBL/GenBank/DDBJ whole genome shotgun (WGS) entry which is preliminary data.</text>
</comment>
<evidence type="ECO:0000313" key="5">
    <source>
        <dbReference type="Proteomes" id="UP000640583"/>
    </source>
</evidence>
<feature type="signal peptide" evidence="2">
    <location>
        <begin position="1"/>
        <end position="20"/>
    </location>
</feature>
<evidence type="ECO:0000313" key="4">
    <source>
        <dbReference type="EMBL" id="MBI1492399.1"/>
    </source>
</evidence>
<dbReference type="PROSITE" id="PS00383">
    <property type="entry name" value="TYR_PHOSPHATASE_1"/>
    <property type="match status" value="1"/>
</dbReference>
<dbReference type="GO" id="GO:0004721">
    <property type="term" value="F:phosphoprotein phosphatase activity"/>
    <property type="evidence" value="ECO:0007669"/>
    <property type="project" value="InterPro"/>
</dbReference>
<dbReference type="Pfam" id="PF13350">
    <property type="entry name" value="Y_phosphatase3"/>
    <property type="match status" value="1"/>
</dbReference>
<evidence type="ECO:0000256" key="1">
    <source>
        <dbReference type="ARBA" id="ARBA00009580"/>
    </source>
</evidence>
<accession>A0A8J7LKD6</accession>
<dbReference type="InterPro" id="IPR016130">
    <property type="entry name" value="Tyr_Pase_AS"/>
</dbReference>
<gene>
    <name evidence="4" type="ORF">H1D41_01970</name>
</gene>
<dbReference type="PROSITE" id="PS50056">
    <property type="entry name" value="TYR_PHOSPHATASE_2"/>
    <property type="match status" value="1"/>
</dbReference>
<dbReference type="SUPFAM" id="SSF52799">
    <property type="entry name" value="(Phosphotyrosine protein) phosphatases II"/>
    <property type="match status" value="1"/>
</dbReference>
<dbReference type="EMBL" id="JADCKQ010000001">
    <property type="protein sequence ID" value="MBI1492399.1"/>
    <property type="molecule type" value="Genomic_DNA"/>
</dbReference>
<dbReference type="InterPro" id="IPR029021">
    <property type="entry name" value="Prot-tyrosine_phosphatase-like"/>
</dbReference>
<dbReference type="RefSeq" id="WP_228847319.1">
    <property type="nucleotide sequence ID" value="NZ_JADCKQ010000001.1"/>
</dbReference>
<keyword evidence="5" id="KW-1185">Reference proteome</keyword>
<name>A0A8J7LKD6_9RHOB</name>
<keyword evidence="2" id="KW-0732">Signal</keyword>
<dbReference type="PANTHER" id="PTHR31126:SF1">
    <property type="entry name" value="TYROSINE SPECIFIC PROTEIN PHOSPHATASES DOMAIN-CONTAINING PROTEIN"/>
    <property type="match status" value="1"/>
</dbReference>
<proteinExistence type="inferred from homology"/>
<reference evidence="4" key="1">
    <citation type="submission" date="2020-10" db="EMBL/GenBank/DDBJ databases">
        <title>Paenihalocynthiibacter styelae gen. nov., sp. nov., isolated from stalked sea squirt Styela clava.</title>
        <authorList>
            <person name="Kim Y.-O."/>
            <person name="Yoon J.-H."/>
        </authorList>
    </citation>
    <scope>NUCLEOTIDE SEQUENCE</scope>
    <source>
        <strain evidence="4">MYP1-1</strain>
    </source>
</reference>
<dbReference type="InterPro" id="IPR026893">
    <property type="entry name" value="Tyr/Ser_Pase_IphP-type"/>
</dbReference>
<dbReference type="Gene3D" id="3.90.190.10">
    <property type="entry name" value="Protein tyrosine phosphatase superfamily"/>
    <property type="match status" value="1"/>
</dbReference>
<organism evidence="4 5">
    <name type="scientific">Halocynthiibacter styelae</name>
    <dbReference type="NCBI Taxonomy" id="2761955"/>
    <lineage>
        <taxon>Bacteria</taxon>
        <taxon>Pseudomonadati</taxon>
        <taxon>Pseudomonadota</taxon>
        <taxon>Alphaproteobacteria</taxon>
        <taxon>Rhodobacterales</taxon>
        <taxon>Paracoccaceae</taxon>
        <taxon>Halocynthiibacter</taxon>
    </lineage>
</organism>
<dbReference type="Proteomes" id="UP000640583">
    <property type="component" value="Unassembled WGS sequence"/>
</dbReference>
<dbReference type="PANTHER" id="PTHR31126">
    <property type="entry name" value="TYROSINE-PROTEIN PHOSPHATASE"/>
    <property type="match status" value="1"/>
</dbReference>
<evidence type="ECO:0000259" key="3">
    <source>
        <dbReference type="PROSITE" id="PS50056"/>
    </source>
</evidence>
<dbReference type="InterPro" id="IPR000387">
    <property type="entry name" value="Tyr_Pase_dom"/>
</dbReference>
<comment type="similarity">
    <text evidence="1">Belongs to the protein-tyrosine phosphatase family.</text>
</comment>
<sequence>MNRFHALLLTTAIMTTSAQAQTACDTTLDIAMPAQCAGIGVSHPVEGLANFRELTTPDNGIRQGQLFRSDQLHDLTDADLALLSDKAIETVVDLRAANELETHPNRHIPSVDFTANLPIGSDPADVAKIMPVEVADQIRPLWFEGKFTEIDALLAEHNVDLRQTRLDRYEEFATDFAPQVSRFLHLLTEADNYPVLFHCAGGKDRTGYIAAVTLLVLGYSEEDVMRDYLVTNVFTYEELEQLVGHGPASLRPAFGAHPEQMTKALQTIKDEYGSFDLYLSEVLDISAEDIKAIRQNLLTDS</sequence>